<dbReference type="Proteomes" id="UP000654257">
    <property type="component" value="Unassembled WGS sequence"/>
</dbReference>
<protein>
    <submittedName>
        <fullName evidence="5">Glycosyl transferase</fullName>
    </submittedName>
</protein>
<keyword evidence="2 5" id="KW-0808">Transferase</keyword>
<gene>
    <name evidence="5" type="ORF">GCM10007304_39370</name>
</gene>
<reference evidence="5" key="2">
    <citation type="submission" date="2020-09" db="EMBL/GenBank/DDBJ databases">
        <authorList>
            <person name="Sun Q."/>
            <person name="Sedlacek I."/>
        </authorList>
    </citation>
    <scope>NUCLEOTIDE SEQUENCE</scope>
    <source>
        <strain evidence="5">CCM 7905</strain>
    </source>
</reference>
<evidence type="ECO:0000256" key="1">
    <source>
        <dbReference type="ARBA" id="ARBA00022676"/>
    </source>
</evidence>
<evidence type="ECO:0000259" key="4">
    <source>
        <dbReference type="Pfam" id="PF13439"/>
    </source>
</evidence>
<dbReference type="Pfam" id="PF13439">
    <property type="entry name" value="Glyco_transf_4"/>
    <property type="match status" value="1"/>
</dbReference>
<feature type="domain" description="Glycosyltransferase subfamily 4-like N-terminal" evidence="4">
    <location>
        <begin position="85"/>
        <end position="175"/>
    </location>
</feature>
<dbReference type="CDD" id="cd03801">
    <property type="entry name" value="GT4_PimA-like"/>
    <property type="match status" value="1"/>
</dbReference>
<feature type="domain" description="Glycosyl transferase family 1" evidence="3">
    <location>
        <begin position="183"/>
        <end position="322"/>
    </location>
</feature>
<sequence>MHVHMTGSEWFDSRPGGLNRYFESLFSALRDDETGPVTASAFGDPIPGGTSWSPTGKSLPARIAASRVHPPEVSRAGRSNTLIDSHFALYGNSRTTLERRTNVITHFQGPWAAESKMAGARDMRIRAKFLLEKSIYSRSDAFVVLCQRFKDVIVGDYGIDPDIVEIIPGGVDLERFAFAEPETSAPVVVCARRLERRMGIDVLINAWPEILRAEPDARLFIVGKGTYEDELRALVTRMSLDKSITFEGRVSDARLNELYRMATVTAIPSLALEGFGLIALESLASGRPPVVTDCGGLPDTVVALDPSLVVPIGDADALAARIVGVFNGIGPTAKECRVHAETFAWDRIAARHRELYASLF</sequence>
<dbReference type="AlphaFoldDB" id="A0A917LGM4"/>
<evidence type="ECO:0000313" key="5">
    <source>
        <dbReference type="EMBL" id="GGG21675.1"/>
    </source>
</evidence>
<reference evidence="5" key="1">
    <citation type="journal article" date="2014" name="Int. J. Syst. Evol. Microbiol.">
        <title>Complete genome sequence of Corynebacterium casei LMG S-19264T (=DSM 44701T), isolated from a smear-ripened cheese.</title>
        <authorList>
            <consortium name="US DOE Joint Genome Institute (JGI-PGF)"/>
            <person name="Walter F."/>
            <person name="Albersmeier A."/>
            <person name="Kalinowski J."/>
            <person name="Ruckert C."/>
        </authorList>
    </citation>
    <scope>NUCLEOTIDE SEQUENCE</scope>
    <source>
        <strain evidence="5">CCM 7905</strain>
    </source>
</reference>
<dbReference type="PANTHER" id="PTHR12526:SF510">
    <property type="entry name" value="D-INOSITOL 3-PHOSPHATE GLYCOSYLTRANSFERASE"/>
    <property type="match status" value="1"/>
</dbReference>
<organism evidence="5 6">
    <name type="scientific">Rhodococcoides trifolii</name>
    <dbReference type="NCBI Taxonomy" id="908250"/>
    <lineage>
        <taxon>Bacteria</taxon>
        <taxon>Bacillati</taxon>
        <taxon>Actinomycetota</taxon>
        <taxon>Actinomycetes</taxon>
        <taxon>Mycobacteriales</taxon>
        <taxon>Nocardiaceae</taxon>
        <taxon>Rhodococcoides</taxon>
    </lineage>
</organism>
<accession>A0A917LGM4</accession>
<dbReference type="GO" id="GO:0016757">
    <property type="term" value="F:glycosyltransferase activity"/>
    <property type="evidence" value="ECO:0007669"/>
    <property type="project" value="UniProtKB-KW"/>
</dbReference>
<dbReference type="Pfam" id="PF00534">
    <property type="entry name" value="Glycos_transf_1"/>
    <property type="match status" value="1"/>
</dbReference>
<dbReference type="Gene3D" id="3.40.50.2000">
    <property type="entry name" value="Glycogen Phosphorylase B"/>
    <property type="match status" value="2"/>
</dbReference>
<name>A0A917LGM4_9NOCA</name>
<evidence type="ECO:0000256" key="2">
    <source>
        <dbReference type="ARBA" id="ARBA00022679"/>
    </source>
</evidence>
<evidence type="ECO:0000313" key="6">
    <source>
        <dbReference type="Proteomes" id="UP000654257"/>
    </source>
</evidence>
<evidence type="ECO:0000259" key="3">
    <source>
        <dbReference type="Pfam" id="PF00534"/>
    </source>
</evidence>
<dbReference type="InterPro" id="IPR001296">
    <property type="entry name" value="Glyco_trans_1"/>
</dbReference>
<dbReference type="SUPFAM" id="SSF53756">
    <property type="entry name" value="UDP-Glycosyltransferase/glycogen phosphorylase"/>
    <property type="match status" value="1"/>
</dbReference>
<dbReference type="EMBL" id="BMCU01000004">
    <property type="protein sequence ID" value="GGG21675.1"/>
    <property type="molecule type" value="Genomic_DNA"/>
</dbReference>
<dbReference type="PANTHER" id="PTHR12526">
    <property type="entry name" value="GLYCOSYLTRANSFERASE"/>
    <property type="match status" value="1"/>
</dbReference>
<keyword evidence="1" id="KW-0328">Glycosyltransferase</keyword>
<proteinExistence type="predicted"/>
<dbReference type="InterPro" id="IPR028098">
    <property type="entry name" value="Glyco_trans_4-like_N"/>
</dbReference>
<comment type="caution">
    <text evidence="5">The sequence shown here is derived from an EMBL/GenBank/DDBJ whole genome shotgun (WGS) entry which is preliminary data.</text>
</comment>
<keyword evidence="6" id="KW-1185">Reference proteome</keyword>